<feature type="signal peptide" evidence="1">
    <location>
        <begin position="1"/>
        <end position="24"/>
    </location>
</feature>
<protein>
    <submittedName>
        <fullName evidence="2">TraB/GumN family protein</fullName>
    </submittedName>
</protein>
<proteinExistence type="predicted"/>
<accession>A0A5B8FV57</accession>
<dbReference type="OrthoDB" id="9806326at2"/>
<dbReference type="PANTHER" id="PTHR40590:SF1">
    <property type="entry name" value="CYTOPLASMIC PROTEIN"/>
    <property type="match status" value="1"/>
</dbReference>
<dbReference type="Proteomes" id="UP000305888">
    <property type="component" value="Chromosome"/>
</dbReference>
<evidence type="ECO:0000256" key="1">
    <source>
        <dbReference type="SAM" id="SignalP"/>
    </source>
</evidence>
<keyword evidence="3" id="KW-1185">Reference proteome</keyword>
<dbReference type="CDD" id="cd14789">
    <property type="entry name" value="Tiki"/>
    <property type="match status" value="1"/>
</dbReference>
<keyword evidence="1" id="KW-0732">Signal</keyword>
<reference evidence="2 3" key="1">
    <citation type="submission" date="2019-06" db="EMBL/GenBank/DDBJ databases">
        <title>Genome sequence of Rhodobacteraceae bacterium D4M1.</title>
        <authorList>
            <person name="Cao J."/>
        </authorList>
    </citation>
    <scope>NUCLEOTIDE SEQUENCE [LARGE SCALE GENOMIC DNA]</scope>
    <source>
        <strain evidence="2 3">D4M1</strain>
    </source>
</reference>
<organism evidence="2 3">
    <name type="scientific">Paroceanicella profunda</name>
    <dbReference type="NCBI Taxonomy" id="2579971"/>
    <lineage>
        <taxon>Bacteria</taxon>
        <taxon>Pseudomonadati</taxon>
        <taxon>Pseudomonadota</taxon>
        <taxon>Alphaproteobacteria</taxon>
        <taxon>Rhodobacterales</taxon>
        <taxon>Paracoccaceae</taxon>
        <taxon>Paroceanicella</taxon>
    </lineage>
</organism>
<dbReference type="EMBL" id="CP040818">
    <property type="protein sequence ID" value="QDL92285.1"/>
    <property type="molecule type" value="Genomic_DNA"/>
</dbReference>
<dbReference type="PANTHER" id="PTHR40590">
    <property type="entry name" value="CYTOPLASMIC PROTEIN-RELATED"/>
    <property type="match status" value="1"/>
</dbReference>
<evidence type="ECO:0000313" key="3">
    <source>
        <dbReference type="Proteomes" id="UP000305888"/>
    </source>
</evidence>
<dbReference type="InterPro" id="IPR002816">
    <property type="entry name" value="TraB/PrgY/GumN_fam"/>
</dbReference>
<dbReference type="Pfam" id="PF01963">
    <property type="entry name" value="TraB_PrgY_gumN"/>
    <property type="match status" value="1"/>
</dbReference>
<feature type="chain" id="PRO_5022883292" evidence="1">
    <location>
        <begin position="25"/>
        <end position="334"/>
    </location>
</feature>
<gene>
    <name evidence="2" type="ORF">FDP22_11160</name>
</gene>
<name>A0A5B8FV57_9RHOB</name>
<sequence>MWMKTRVATGLGALLSILAAPALALCGGEDRLSALRGDAPADYRSIFSAADAVPHGEGRFWTAEKAGRVSWIFGTYHDADPEITTLPAPVEAALGEAQRVVVEITLDEMSQMEQDFAANPAQIFDLSGTPLSQKLSPQALEMLAGILPQYGMTLDMAQRMHPWFLSMLLAQPACALEAAQAAPVLDRRIMNEARDSGRQIIGLETGAEAMDAFRSGDARTEADLLELVIVTSRDAENYRASSKKLYLDGDLQAIWEYGKYETYKVLPQEKADALIALFETRLIEGRNRKWLPKLEMELERGGAFVAVGALHLPGAAGVLQLLDDEGWTITRVNL</sequence>
<dbReference type="AlphaFoldDB" id="A0A5B8FV57"/>
<evidence type="ECO:0000313" key="2">
    <source>
        <dbReference type="EMBL" id="QDL92285.1"/>
    </source>
</evidence>
<dbReference type="InterPro" id="IPR047111">
    <property type="entry name" value="YbaP-like"/>
</dbReference>
<dbReference type="KEGG" id="ppru:FDP22_11160"/>